<dbReference type="SUPFAM" id="SSF103473">
    <property type="entry name" value="MFS general substrate transporter"/>
    <property type="match status" value="1"/>
</dbReference>
<dbReference type="PANTHER" id="PTHR24064">
    <property type="entry name" value="SOLUTE CARRIER FAMILY 22 MEMBER"/>
    <property type="match status" value="1"/>
</dbReference>
<dbReference type="FunFam" id="1.20.1250.20:FF:000023">
    <property type="entry name" value="Solute carrier family 22 member 6"/>
    <property type="match status" value="1"/>
</dbReference>
<feature type="transmembrane region" description="Helical" evidence="7">
    <location>
        <begin position="379"/>
        <end position="400"/>
    </location>
</feature>
<evidence type="ECO:0000256" key="5">
    <source>
        <dbReference type="ARBA" id="ARBA00023136"/>
    </source>
</evidence>
<dbReference type="RefSeq" id="XP_032138834.1">
    <property type="nucleotide sequence ID" value="XM_032282943.1"/>
</dbReference>
<proteinExistence type="inferred from homology"/>
<dbReference type="GO" id="GO:0016020">
    <property type="term" value="C:membrane"/>
    <property type="evidence" value="ECO:0007669"/>
    <property type="project" value="UniProtKB-SubCell"/>
</dbReference>
<dbReference type="AlphaFoldDB" id="A0A6J3IA23"/>
<dbReference type="InterPro" id="IPR036259">
    <property type="entry name" value="MFS_trans_sf"/>
</dbReference>
<reference evidence="10" key="1">
    <citation type="submission" date="2025-08" db="UniProtKB">
        <authorList>
            <consortium name="RefSeq"/>
        </authorList>
    </citation>
    <scope>IDENTIFICATION</scope>
    <source>
        <tissue evidence="10">Blood</tissue>
    </source>
</reference>
<name>A0A6J3IA23_SAPAP</name>
<evidence type="ECO:0000256" key="4">
    <source>
        <dbReference type="ARBA" id="ARBA00022989"/>
    </source>
</evidence>
<evidence type="ECO:0000256" key="2">
    <source>
        <dbReference type="ARBA" id="ARBA00009203"/>
    </source>
</evidence>
<feature type="transmembrane region" description="Helical" evidence="7">
    <location>
        <begin position="432"/>
        <end position="455"/>
    </location>
</feature>
<evidence type="ECO:0000313" key="9">
    <source>
        <dbReference type="Proteomes" id="UP000504640"/>
    </source>
</evidence>
<evidence type="ECO:0000313" key="10">
    <source>
        <dbReference type="RefSeq" id="XP_032138834.1"/>
    </source>
</evidence>
<keyword evidence="5 7" id="KW-0472">Membrane</keyword>
<feature type="transmembrane region" description="Helical" evidence="7">
    <location>
        <begin position="175"/>
        <end position="196"/>
    </location>
</feature>
<feature type="transmembrane region" description="Helical" evidence="7">
    <location>
        <begin position="346"/>
        <end position="367"/>
    </location>
</feature>
<protein>
    <submittedName>
        <fullName evidence="10">Solute carrier family 22 member 12 isoform X2</fullName>
    </submittedName>
</protein>
<comment type="subcellular location">
    <subcellularLocation>
        <location evidence="1">Membrane</location>
        <topology evidence="1">Multi-pass membrane protein</topology>
    </subcellularLocation>
</comment>
<feature type="transmembrane region" description="Helical" evidence="7">
    <location>
        <begin position="495"/>
        <end position="515"/>
    </location>
</feature>
<dbReference type="GeneID" id="116554806"/>
<comment type="similarity">
    <text evidence="2">Belongs to the major facilitator (TC 2.A.1) superfamily. Organic cation transporter (TC 2.A.1.19) family.</text>
</comment>
<keyword evidence="4 7" id="KW-1133">Transmembrane helix</keyword>
<feature type="transmembrane region" description="Helical" evidence="7">
    <location>
        <begin position="202"/>
        <end position="222"/>
    </location>
</feature>
<dbReference type="GO" id="GO:0022857">
    <property type="term" value="F:transmembrane transporter activity"/>
    <property type="evidence" value="ECO:0007669"/>
    <property type="project" value="InterPro"/>
</dbReference>
<dbReference type="CDD" id="cd17374">
    <property type="entry name" value="MFS_OAT"/>
    <property type="match status" value="1"/>
</dbReference>
<keyword evidence="3 7" id="KW-0812">Transmembrane</keyword>
<evidence type="ECO:0000256" key="6">
    <source>
        <dbReference type="SAM" id="MobiDB-lite"/>
    </source>
</evidence>
<feature type="region of interest" description="Disordered" evidence="6">
    <location>
        <begin position="584"/>
        <end position="603"/>
    </location>
</feature>
<accession>A0A6J3IA23</accession>
<feature type="domain" description="Major facilitator superfamily (MFS) profile" evidence="8">
    <location>
        <begin position="104"/>
        <end position="520"/>
    </location>
</feature>
<dbReference type="Proteomes" id="UP000504640">
    <property type="component" value="Unplaced"/>
</dbReference>
<evidence type="ECO:0000256" key="1">
    <source>
        <dbReference type="ARBA" id="ARBA00004141"/>
    </source>
</evidence>
<dbReference type="CTD" id="116085"/>
<dbReference type="InterPro" id="IPR020846">
    <property type="entry name" value="MFS_dom"/>
</dbReference>
<dbReference type="Pfam" id="PF07690">
    <property type="entry name" value="MFS_1"/>
    <property type="match status" value="1"/>
</dbReference>
<feature type="transmembrane region" description="Helical" evidence="7">
    <location>
        <begin position="234"/>
        <end position="254"/>
    </location>
</feature>
<evidence type="ECO:0000259" key="8">
    <source>
        <dbReference type="PROSITE" id="PS50850"/>
    </source>
</evidence>
<evidence type="ECO:0000256" key="3">
    <source>
        <dbReference type="ARBA" id="ARBA00022692"/>
    </source>
</evidence>
<feature type="region of interest" description="Disordered" evidence="6">
    <location>
        <begin position="551"/>
        <end position="573"/>
    </location>
</feature>
<dbReference type="PROSITE" id="PS50850">
    <property type="entry name" value="MFS"/>
    <property type="match status" value="1"/>
</dbReference>
<feature type="transmembrane region" description="Helical" evidence="7">
    <location>
        <begin position="260"/>
        <end position="280"/>
    </location>
</feature>
<gene>
    <name evidence="10" type="primary">SLC22A12</name>
</gene>
<evidence type="ECO:0000256" key="7">
    <source>
        <dbReference type="SAM" id="Phobius"/>
    </source>
</evidence>
<dbReference type="InterPro" id="IPR011701">
    <property type="entry name" value="MFS"/>
</dbReference>
<keyword evidence="9" id="KW-1185">Reference proteome</keyword>
<organism evidence="9 10">
    <name type="scientific">Sapajus apella</name>
    <name type="common">Brown-capped capuchin</name>
    <name type="synonym">Cebus apella</name>
    <dbReference type="NCBI Taxonomy" id="9515"/>
    <lineage>
        <taxon>Eukaryota</taxon>
        <taxon>Metazoa</taxon>
        <taxon>Chordata</taxon>
        <taxon>Craniata</taxon>
        <taxon>Vertebrata</taxon>
        <taxon>Euteleostomi</taxon>
        <taxon>Mammalia</taxon>
        <taxon>Eutheria</taxon>
        <taxon>Euarchontoglires</taxon>
        <taxon>Primates</taxon>
        <taxon>Haplorrhini</taxon>
        <taxon>Platyrrhini</taxon>
        <taxon>Cebidae</taxon>
        <taxon>Cebinae</taxon>
        <taxon>Sapajus</taxon>
    </lineage>
</organism>
<dbReference type="Gene3D" id="1.20.1250.20">
    <property type="entry name" value="MFS general substrate transporter like domains"/>
    <property type="match status" value="1"/>
</dbReference>
<sequence length="603" mass="65399">MAFSELLDLVGGLGRFQVLQTVALMVSIMWLSTQNMLENFSAAVPSHRCWAPLLDNSTAQAAIPGELSPEALLAVSIPPGPNQRPHQCRRFRQPQWQLLDPNATASSWSEADTEPCVDGWVYDRSTFTSTIVMKWDLVCDSHALKPMAQSIYLAGILVGAAACGPASDRLGRRLVLTWSYLQMAVTGTAAAFAPTFPVYCLLRFLLAFAMAGIMMSTGSLLIEWTAARARTLVMTLNSLGFSFGHFLMAAVAYGVRDWTLLQLALSVPFFLFFLCSWWLAESARWLLTTGRLDQGLQELRRVAAINRKGAVWDSLTPEVLFSAMREELRVGQAPASLGTLLRIPSLRLRTCISTLCWFTFGFTFFGLALDLQALGSNIFLLQTLIGVVDIPAKTGTFLLLTHLGRRPTQATSMLLAGLCILANTLVPQEMGALRSALAVLGLGGVGAAFTCMTIYSSELFPTVLRMTAVGLGQMAARGGAILGPLVRLLDVHGTWLPLLVYGMVPVLSGLATLLLPETQNLPLPDTIQDVQNHVLGSLQWDDRRKSLLLSSGESKRRAKASTSTGPRSCPLRFPLSQGVPLHLSSAPLTTKGPPSILKGQRTV</sequence>